<dbReference type="PANTHER" id="PTHR40074">
    <property type="entry name" value="O-ACETYLTRANSFERASE WECH"/>
    <property type="match status" value="1"/>
</dbReference>
<protein>
    <recommendedName>
        <fullName evidence="8">Acyltransferase 3 domain-containing protein</fullName>
    </recommendedName>
</protein>
<feature type="domain" description="Acyltransferase 3" evidence="8">
    <location>
        <begin position="14"/>
        <end position="360"/>
    </location>
</feature>
<reference evidence="9 10" key="1">
    <citation type="submission" date="2022-03" db="EMBL/GenBank/DDBJ databases">
        <title>Draft genome sequence of Furfurilactobacillus curtus JCM 31185.</title>
        <authorList>
            <person name="Suzuki S."/>
            <person name="Endo A."/>
            <person name="Kajikawa A."/>
        </authorList>
    </citation>
    <scope>NUCLEOTIDE SEQUENCE [LARGE SCALE GENOMIC DNA]</scope>
    <source>
        <strain evidence="9 10">JCM 31185</strain>
    </source>
</reference>
<gene>
    <name evidence="9" type="ORF">JCM31185_14140</name>
</gene>
<evidence type="ECO:0000256" key="6">
    <source>
        <dbReference type="ARBA" id="ARBA00023136"/>
    </source>
</evidence>
<dbReference type="Proteomes" id="UP001628078">
    <property type="component" value="Unassembled WGS sequence"/>
</dbReference>
<dbReference type="Pfam" id="PF01757">
    <property type="entry name" value="Acyl_transf_3"/>
    <property type="match status" value="1"/>
</dbReference>
<evidence type="ECO:0000313" key="10">
    <source>
        <dbReference type="Proteomes" id="UP001628078"/>
    </source>
</evidence>
<evidence type="ECO:0000256" key="7">
    <source>
        <dbReference type="SAM" id="Phobius"/>
    </source>
</evidence>
<evidence type="ECO:0000256" key="5">
    <source>
        <dbReference type="ARBA" id="ARBA00022989"/>
    </source>
</evidence>
<feature type="transmembrane region" description="Helical" evidence="7">
    <location>
        <begin position="174"/>
        <end position="198"/>
    </location>
</feature>
<keyword evidence="3" id="KW-1003">Cell membrane</keyword>
<evidence type="ECO:0000313" key="9">
    <source>
        <dbReference type="EMBL" id="GKT06126.1"/>
    </source>
</evidence>
<keyword evidence="4 7" id="KW-0812">Transmembrane</keyword>
<feature type="transmembrane region" description="Helical" evidence="7">
    <location>
        <begin position="272"/>
        <end position="293"/>
    </location>
</feature>
<dbReference type="InterPro" id="IPR002656">
    <property type="entry name" value="Acyl_transf_3_dom"/>
</dbReference>
<dbReference type="RefSeq" id="WP_407883998.1">
    <property type="nucleotide sequence ID" value="NZ_BQXO01000003.1"/>
</dbReference>
<accession>A0ABQ5JNJ1</accession>
<feature type="transmembrane region" description="Helical" evidence="7">
    <location>
        <begin position="141"/>
        <end position="162"/>
    </location>
</feature>
<feature type="transmembrane region" description="Helical" evidence="7">
    <location>
        <begin position="94"/>
        <end position="113"/>
    </location>
</feature>
<keyword evidence="6 7" id="KW-0472">Membrane</keyword>
<feature type="transmembrane region" description="Helical" evidence="7">
    <location>
        <begin position="342"/>
        <end position="359"/>
    </location>
</feature>
<evidence type="ECO:0000256" key="1">
    <source>
        <dbReference type="ARBA" id="ARBA00004651"/>
    </source>
</evidence>
<proteinExistence type="inferred from homology"/>
<comment type="caution">
    <text evidence="9">The sequence shown here is derived from an EMBL/GenBank/DDBJ whole genome shotgun (WGS) entry which is preliminary data.</text>
</comment>
<keyword evidence="10" id="KW-1185">Reference proteome</keyword>
<feature type="transmembrane region" description="Helical" evidence="7">
    <location>
        <begin position="210"/>
        <end position="227"/>
    </location>
</feature>
<evidence type="ECO:0000259" key="8">
    <source>
        <dbReference type="Pfam" id="PF01757"/>
    </source>
</evidence>
<feature type="transmembrane region" description="Helical" evidence="7">
    <location>
        <begin position="53"/>
        <end position="73"/>
    </location>
</feature>
<keyword evidence="5 7" id="KW-1133">Transmembrane helix</keyword>
<feature type="transmembrane region" description="Helical" evidence="7">
    <location>
        <begin position="234"/>
        <end position="252"/>
    </location>
</feature>
<evidence type="ECO:0000256" key="2">
    <source>
        <dbReference type="ARBA" id="ARBA00007400"/>
    </source>
</evidence>
<dbReference type="PANTHER" id="PTHR40074:SF2">
    <property type="entry name" value="O-ACETYLTRANSFERASE WECH"/>
    <property type="match status" value="1"/>
</dbReference>
<sequence>MEQIDRTKVSKRIVGLDLIRVIAIFLVLLSHAIPANTHPNTLSVGGQIINATFVSIGHLGVPIFFMLSGYFLIDRDYETTSAINWFYRHKVAPMAICFVLWISIYQLFLWGVLHRSLTLMGWLEDLLFFSRQGGNPNGLGIYIWNAWFMPAILGLYLAVPFISRAVYHFPRRGLWWIYLLVVSQTMVMPTATLLLNAFGKPGFSISQLDLSYFGGISATYFFAGYLIKTSQRQWSKWLLMISGVTLAVAIWLTQYQFQFTDYAKYTGGQLEMPYQFLLLLPCAAAFVQLAARWHQSTHQWLNQGMAYLSGLSFGVFLCHRLISIALDKTGWLTGQSLTKQTLLNMLILLAGGYLIAMIIHKIPWLDRWLLLNH</sequence>
<feature type="transmembrane region" description="Helical" evidence="7">
    <location>
        <begin position="305"/>
        <end position="322"/>
    </location>
</feature>
<evidence type="ECO:0000256" key="4">
    <source>
        <dbReference type="ARBA" id="ARBA00022692"/>
    </source>
</evidence>
<name>A0ABQ5JNJ1_9LACO</name>
<dbReference type="EMBL" id="BQXO01000003">
    <property type="protein sequence ID" value="GKT06126.1"/>
    <property type="molecule type" value="Genomic_DNA"/>
</dbReference>
<evidence type="ECO:0000256" key="3">
    <source>
        <dbReference type="ARBA" id="ARBA00022475"/>
    </source>
</evidence>
<comment type="similarity">
    <text evidence="2">Belongs to the acyltransferase 3 family.</text>
</comment>
<organism evidence="9 10">
    <name type="scientific">Furfurilactobacillus curtus</name>
    <dbReference type="NCBI Taxonomy" id="1746200"/>
    <lineage>
        <taxon>Bacteria</taxon>
        <taxon>Bacillati</taxon>
        <taxon>Bacillota</taxon>
        <taxon>Bacilli</taxon>
        <taxon>Lactobacillales</taxon>
        <taxon>Lactobacillaceae</taxon>
        <taxon>Furfurilactobacillus</taxon>
    </lineage>
</organism>
<comment type="subcellular location">
    <subcellularLocation>
        <location evidence="1">Cell membrane</location>
        <topology evidence="1">Multi-pass membrane protein</topology>
    </subcellularLocation>
</comment>
<feature type="transmembrane region" description="Helical" evidence="7">
    <location>
        <begin position="12"/>
        <end position="33"/>
    </location>
</feature>